<name>A0A1D3CTM6_9EIME</name>
<keyword evidence="5" id="KW-0256">Endoplasmic reticulum</keyword>
<comment type="subcellular location">
    <subcellularLocation>
        <location evidence="1">Endoplasmic reticulum membrane</location>
        <topology evidence="1">Single-pass membrane protein</topology>
    </subcellularLocation>
</comment>
<dbReference type="GO" id="GO:0006886">
    <property type="term" value="P:intracellular protein transport"/>
    <property type="evidence" value="ECO:0007669"/>
    <property type="project" value="InterPro"/>
</dbReference>
<evidence type="ECO:0000256" key="1">
    <source>
        <dbReference type="ARBA" id="ARBA00004389"/>
    </source>
</evidence>
<dbReference type="Proteomes" id="UP000095192">
    <property type="component" value="Unassembled WGS sequence"/>
</dbReference>
<evidence type="ECO:0000313" key="13">
    <source>
        <dbReference type="Proteomes" id="UP000095192"/>
    </source>
</evidence>
<feature type="chain" id="PRO_5008913886" evidence="11">
    <location>
        <begin position="19"/>
        <end position="176"/>
    </location>
</feature>
<accession>A0A1D3CTM6</accession>
<evidence type="ECO:0000313" key="12">
    <source>
        <dbReference type="EMBL" id="OEH74542.1"/>
    </source>
</evidence>
<dbReference type="HAMAP" id="MF_00422">
    <property type="entry name" value="SecE"/>
    <property type="match status" value="1"/>
</dbReference>
<dbReference type="InterPro" id="IPR008158">
    <property type="entry name" value="Translocase_Sec61-g"/>
</dbReference>
<comment type="caution">
    <text evidence="12">The sequence shown here is derived from an EMBL/GenBank/DDBJ whole genome shotgun (WGS) entry which is preliminary data.</text>
</comment>
<keyword evidence="8" id="KW-0811">Translocation</keyword>
<evidence type="ECO:0000256" key="9">
    <source>
        <dbReference type="ARBA" id="ARBA00023136"/>
    </source>
</evidence>
<gene>
    <name evidence="12" type="ORF">cyc_04634</name>
</gene>
<dbReference type="GO" id="GO:0005789">
    <property type="term" value="C:endoplasmic reticulum membrane"/>
    <property type="evidence" value="ECO:0007669"/>
    <property type="project" value="UniProtKB-SubCell"/>
</dbReference>
<dbReference type="VEuPathDB" id="ToxoDB:cyc_04634"/>
<proteinExistence type="inferred from homology"/>
<evidence type="ECO:0000256" key="6">
    <source>
        <dbReference type="ARBA" id="ARBA00022927"/>
    </source>
</evidence>
<keyword evidence="11" id="KW-0732">Signal</keyword>
<keyword evidence="3" id="KW-0813">Transport</keyword>
<dbReference type="PANTHER" id="PTHR12309">
    <property type="entry name" value="SEC61 GAMMA SUBUNIT"/>
    <property type="match status" value="1"/>
</dbReference>
<feature type="signal peptide" evidence="11">
    <location>
        <begin position="1"/>
        <end position="18"/>
    </location>
</feature>
<dbReference type="GO" id="GO:0006605">
    <property type="term" value="P:protein targeting"/>
    <property type="evidence" value="ECO:0007669"/>
    <property type="project" value="InterPro"/>
</dbReference>
<evidence type="ECO:0000256" key="8">
    <source>
        <dbReference type="ARBA" id="ARBA00023010"/>
    </source>
</evidence>
<dbReference type="InParanoid" id="A0A1D3CTM6"/>
<organism evidence="12 13">
    <name type="scientific">Cyclospora cayetanensis</name>
    <dbReference type="NCBI Taxonomy" id="88456"/>
    <lineage>
        <taxon>Eukaryota</taxon>
        <taxon>Sar</taxon>
        <taxon>Alveolata</taxon>
        <taxon>Apicomplexa</taxon>
        <taxon>Conoidasida</taxon>
        <taxon>Coccidia</taxon>
        <taxon>Eucoccidiorida</taxon>
        <taxon>Eimeriorina</taxon>
        <taxon>Eimeriidae</taxon>
        <taxon>Cyclospora</taxon>
    </lineage>
</organism>
<evidence type="ECO:0000256" key="5">
    <source>
        <dbReference type="ARBA" id="ARBA00022824"/>
    </source>
</evidence>
<dbReference type="Gene3D" id="1.20.5.820">
    <property type="entry name" value="Preprotein translocase SecE subunit"/>
    <property type="match status" value="1"/>
</dbReference>
<evidence type="ECO:0000256" key="10">
    <source>
        <dbReference type="SAM" id="Phobius"/>
    </source>
</evidence>
<protein>
    <submittedName>
        <fullName evidence="12">Protein translocation sec61 gamma subunit</fullName>
    </submittedName>
</protein>
<feature type="transmembrane region" description="Helical" evidence="10">
    <location>
        <begin position="142"/>
        <end position="160"/>
    </location>
</feature>
<evidence type="ECO:0000256" key="3">
    <source>
        <dbReference type="ARBA" id="ARBA00022448"/>
    </source>
</evidence>
<keyword evidence="4 10" id="KW-0812">Transmembrane</keyword>
<keyword evidence="6" id="KW-0653">Protein transport</keyword>
<reference evidence="12 13" key="1">
    <citation type="journal article" date="2016" name="BMC Genomics">
        <title>Comparative genomics reveals Cyclospora cayetanensis possesses coccidia-like metabolism and invasion components but unique surface antigens.</title>
        <authorList>
            <person name="Liu S."/>
            <person name="Wang L."/>
            <person name="Zheng H."/>
            <person name="Xu Z."/>
            <person name="Roellig D.M."/>
            <person name="Li N."/>
            <person name="Frace M.A."/>
            <person name="Tang K."/>
            <person name="Arrowood M.J."/>
            <person name="Moss D.M."/>
            <person name="Zhang L."/>
            <person name="Feng Y."/>
            <person name="Xiao L."/>
        </authorList>
    </citation>
    <scope>NUCLEOTIDE SEQUENCE [LARGE SCALE GENOMIC DNA]</scope>
    <source>
        <strain evidence="12 13">CHN_HEN01</strain>
    </source>
</reference>
<evidence type="ECO:0000256" key="2">
    <source>
        <dbReference type="ARBA" id="ARBA00008274"/>
    </source>
</evidence>
<sequence length="176" mass="19732">MMLVVLLPWLLFALLVASAPLLALRSLHGLSGWLPLRLSRRRCARESQLMHPCMSCDSLPHWLLAAPRRETTSTGLQGKLSSFSAFHPRRPTMVQLNKLPAFATDSSHPIGYWICELRDFISDSVRLVRRCTKPDAKEFKKIAWACAVGFLLMGFIGYFVKLVFIPINNILVGPGA</sequence>
<evidence type="ECO:0000256" key="4">
    <source>
        <dbReference type="ARBA" id="ARBA00022692"/>
    </source>
</evidence>
<dbReference type="InterPro" id="IPR001901">
    <property type="entry name" value="Translocase_SecE/Sec61-g"/>
</dbReference>
<keyword evidence="9 10" id="KW-0472">Membrane</keyword>
<dbReference type="NCBIfam" id="TIGR00327">
    <property type="entry name" value="secE_euk_arch"/>
    <property type="match status" value="1"/>
</dbReference>
<evidence type="ECO:0000256" key="7">
    <source>
        <dbReference type="ARBA" id="ARBA00022989"/>
    </source>
</evidence>
<dbReference type="GO" id="GO:0008320">
    <property type="term" value="F:protein transmembrane transporter activity"/>
    <property type="evidence" value="ECO:0007669"/>
    <property type="project" value="InterPro"/>
</dbReference>
<dbReference type="AlphaFoldDB" id="A0A1D3CTM6"/>
<dbReference type="SUPFAM" id="SSF103456">
    <property type="entry name" value="Preprotein translocase SecE subunit"/>
    <property type="match status" value="1"/>
</dbReference>
<comment type="similarity">
    <text evidence="2">Belongs to the SecE/SEC61-gamma family.</text>
</comment>
<dbReference type="InterPro" id="IPR023391">
    <property type="entry name" value="Prot_translocase_SecE_dom_sf"/>
</dbReference>
<dbReference type="EMBL" id="JROU02002014">
    <property type="protein sequence ID" value="OEH74542.1"/>
    <property type="molecule type" value="Genomic_DNA"/>
</dbReference>
<keyword evidence="13" id="KW-1185">Reference proteome</keyword>
<keyword evidence="7 10" id="KW-1133">Transmembrane helix</keyword>
<evidence type="ECO:0000256" key="11">
    <source>
        <dbReference type="SAM" id="SignalP"/>
    </source>
</evidence>
<dbReference type="Pfam" id="PF00584">
    <property type="entry name" value="SecE"/>
    <property type="match status" value="1"/>
</dbReference>